<evidence type="ECO:0000256" key="1">
    <source>
        <dbReference type="SAM" id="MobiDB-lite"/>
    </source>
</evidence>
<evidence type="ECO:0000313" key="2">
    <source>
        <dbReference type="EMBL" id="KKP70135.1"/>
    </source>
</evidence>
<sequence>MEKRFVFSIHDANYHARQNPFYAITPQMNGNYLIQEDEIHISDKPDDQKKAEVLALKERTAKSGIPLSDAEVTRWGLSVNEVVWIDPASGRILAVERFCFVEKNTYLLVPAGELLLTTEDKKEFMRRVPILDTKVLETWDIRMGDIVKYTLQGNLIVILAVNGRVQKTMRPSFMKHLVGQRKLAHSVRELESTVNGNVTMKILRAKAPFGIGALSLILGPSKSGKTWTARAYLDAVLACTDQELGLKKDNTVIICLSVGERVGDARKMAAGLAKYPHLNTFFFTGATPATILLNAELSRSVAQTFVTEGYDVFYFLDSAIGLVKGLGQIKSIAGEGFAGSGIPTGALSWVVNNYLFFGSVPGGGSLTPIVTSLYEGEKTSSGTVAHEIGKPTATSLIMHYTEKNPTTPRPWIDMTETGTRELEDMLSPDRLQIHTDFAVRMERAAAGEKGFDAHKAILAYLRQFLLTIPFEEGAIRTAWKVEDEEWAHREVEEAYRLIATEAGAKLRSVPNKAAATFAMWRTAGIPVPEQVLEQLFASLQPDSRQRAFVLIQQRVGTISPVDQLLQAAQALQGKDDVIPTMLKALRMMSIEPSELVQVATDNPVVAMLAVSERLVTEGGKSFTRKVAEKLVEAGITPESAYDQLKDGKTSPSKLYGSNGSS</sequence>
<dbReference type="SUPFAM" id="SSF52540">
    <property type="entry name" value="P-loop containing nucleoside triphosphate hydrolases"/>
    <property type="match status" value="1"/>
</dbReference>
<proteinExistence type="predicted"/>
<dbReference type="Gene3D" id="3.40.50.300">
    <property type="entry name" value="P-loop containing nucleotide triphosphate hydrolases"/>
    <property type="match status" value="1"/>
</dbReference>
<feature type="region of interest" description="Disordered" evidence="1">
    <location>
        <begin position="642"/>
        <end position="661"/>
    </location>
</feature>
<dbReference type="AlphaFoldDB" id="A0A0G0E476"/>
<evidence type="ECO:0000313" key="3">
    <source>
        <dbReference type="Proteomes" id="UP000034581"/>
    </source>
</evidence>
<dbReference type="EMBL" id="LBQB01000001">
    <property type="protein sequence ID" value="KKP70135.1"/>
    <property type="molecule type" value="Genomic_DNA"/>
</dbReference>
<protein>
    <submittedName>
        <fullName evidence="2">Uncharacterized protein</fullName>
    </submittedName>
</protein>
<reference evidence="2 3" key="1">
    <citation type="journal article" date="2015" name="Nature">
        <title>rRNA introns, odd ribosomes, and small enigmatic genomes across a large radiation of phyla.</title>
        <authorList>
            <person name="Brown C.T."/>
            <person name="Hug L.A."/>
            <person name="Thomas B.C."/>
            <person name="Sharon I."/>
            <person name="Castelle C.J."/>
            <person name="Singh A."/>
            <person name="Wilkins M.J."/>
            <person name="Williams K.H."/>
            <person name="Banfield J.F."/>
        </authorList>
    </citation>
    <scope>NUCLEOTIDE SEQUENCE [LARGE SCALE GENOMIC DNA]</scope>
</reference>
<accession>A0A0G0E476</accession>
<dbReference type="InterPro" id="IPR027417">
    <property type="entry name" value="P-loop_NTPase"/>
</dbReference>
<name>A0A0G0E476_UNCC3</name>
<comment type="caution">
    <text evidence="2">The sequence shown here is derived from an EMBL/GenBank/DDBJ whole genome shotgun (WGS) entry which is preliminary data.</text>
</comment>
<feature type="compositionally biased region" description="Polar residues" evidence="1">
    <location>
        <begin position="649"/>
        <end position="661"/>
    </location>
</feature>
<dbReference type="STRING" id="1618350.UR67_C0001G0044"/>
<gene>
    <name evidence="2" type="ORF">UR67_C0001G0044</name>
</gene>
<dbReference type="Proteomes" id="UP000034581">
    <property type="component" value="Unassembled WGS sequence"/>
</dbReference>
<organism evidence="2 3">
    <name type="scientific">candidate division CPR3 bacterium GW2011_GWF2_35_18</name>
    <dbReference type="NCBI Taxonomy" id="1618350"/>
    <lineage>
        <taxon>Bacteria</taxon>
        <taxon>Bacteria division CPR3</taxon>
    </lineage>
</organism>